<name>A0A820D8I2_9BILA</name>
<reference evidence="1" key="1">
    <citation type="submission" date="2021-02" db="EMBL/GenBank/DDBJ databases">
        <authorList>
            <person name="Nowell W R."/>
        </authorList>
    </citation>
    <scope>NUCLEOTIDE SEQUENCE</scope>
</reference>
<sequence length="60" mass="6890">MLVELNERFSCHNLQIANSITSLSPVNEKFLDIEMLQPLIDHLQLEKSVIINEISVIKPM</sequence>
<evidence type="ECO:0000313" key="2">
    <source>
        <dbReference type="Proteomes" id="UP000663823"/>
    </source>
</evidence>
<dbReference type="AlphaFoldDB" id="A0A820D8I2"/>
<dbReference type="Proteomes" id="UP000663823">
    <property type="component" value="Unassembled WGS sequence"/>
</dbReference>
<proteinExistence type="predicted"/>
<gene>
    <name evidence="1" type="ORF">OTI717_LOCUS39401</name>
</gene>
<evidence type="ECO:0000313" key="1">
    <source>
        <dbReference type="EMBL" id="CAF4221664.1"/>
    </source>
</evidence>
<organism evidence="1 2">
    <name type="scientific">Rotaria sordida</name>
    <dbReference type="NCBI Taxonomy" id="392033"/>
    <lineage>
        <taxon>Eukaryota</taxon>
        <taxon>Metazoa</taxon>
        <taxon>Spiralia</taxon>
        <taxon>Gnathifera</taxon>
        <taxon>Rotifera</taxon>
        <taxon>Eurotatoria</taxon>
        <taxon>Bdelloidea</taxon>
        <taxon>Philodinida</taxon>
        <taxon>Philodinidae</taxon>
        <taxon>Rotaria</taxon>
    </lineage>
</organism>
<accession>A0A820D8I2</accession>
<protein>
    <submittedName>
        <fullName evidence="1">Uncharacterized protein</fullName>
    </submittedName>
</protein>
<dbReference type="EMBL" id="CAJOAX010025229">
    <property type="protein sequence ID" value="CAF4221664.1"/>
    <property type="molecule type" value="Genomic_DNA"/>
</dbReference>
<comment type="caution">
    <text evidence="1">The sequence shown here is derived from an EMBL/GenBank/DDBJ whole genome shotgun (WGS) entry which is preliminary data.</text>
</comment>
<feature type="non-terminal residue" evidence="1">
    <location>
        <position position="60"/>
    </location>
</feature>